<dbReference type="InterPro" id="IPR011061">
    <property type="entry name" value="Hirudin/antistatin"/>
</dbReference>
<dbReference type="Pfam" id="PF01400">
    <property type="entry name" value="Astacin"/>
    <property type="match status" value="1"/>
</dbReference>
<evidence type="ECO:0000313" key="17">
    <source>
        <dbReference type="Proteomes" id="UP000515135"/>
    </source>
</evidence>
<proteinExistence type="predicted"/>
<dbReference type="OrthoDB" id="291007at2759"/>
<dbReference type="Gene3D" id="3.40.390.10">
    <property type="entry name" value="Collagenase (Catalytic Domain)"/>
    <property type="match status" value="1"/>
</dbReference>
<dbReference type="InterPro" id="IPR006026">
    <property type="entry name" value="Peptidase_Metallo"/>
</dbReference>
<evidence type="ECO:0000256" key="11">
    <source>
        <dbReference type="PROSITE-ProRule" id="PRU01005"/>
    </source>
</evidence>
<dbReference type="Pfam" id="PF02822">
    <property type="entry name" value="Antistasin"/>
    <property type="match status" value="1"/>
</dbReference>
<feature type="chain" id="PRO_5028521834" description="Metalloendopeptidase" evidence="13">
    <location>
        <begin position="21"/>
        <end position="350"/>
    </location>
</feature>
<keyword evidence="6 12" id="KW-0862">Zinc</keyword>
<comment type="function">
    <text evidence="1">Metalloprotease.</text>
</comment>
<dbReference type="InterPro" id="IPR001506">
    <property type="entry name" value="Peptidase_M12A"/>
</dbReference>
<gene>
    <name evidence="18" type="primary">LOC109476538</name>
</gene>
<sequence>MDAAVLFVWGMTALLSMSLATPIGKRNDTSVRPSIVEINLQAGLLGNPNCGEMPACDKVCRFGYEKSQDGCPICSCIPDDKNILIEGDMMSTPAVRARLFGPGSRGSTAFGNLWPGGVVPYVIDSSLASEGLATQAITAGMNEWTSQTCVSFVPKTVQTNYVKFYKGEGCWSYIGVVGGEQLVSLDTGCWYTGTVAHEIGHALGYFHEHSRPDRDDYVTIQWDNVLSGTEFRRQFDKYDESYIDSLGTTYDYGSVMHYPRDAFSSNGQPTIVPSQNGVTLGNTEGISEMDARQMNLLYGCSPPGESTTPAATTSASSCMDKNERRCDRWKSFCPFSGKMQKHCRQTCGLC</sequence>
<reference evidence="18" key="1">
    <citation type="submission" date="2025-08" db="UniProtKB">
        <authorList>
            <consortium name="RefSeq"/>
        </authorList>
    </citation>
    <scope>IDENTIFICATION</scope>
    <source>
        <tissue evidence="18">Gonad</tissue>
    </source>
</reference>
<dbReference type="EC" id="3.4.24.-" evidence="13"/>
<keyword evidence="7 12" id="KW-0482">Metalloprotease</keyword>
<dbReference type="SUPFAM" id="SSF57262">
    <property type="entry name" value="Leech antihemostatic proteins"/>
    <property type="match status" value="1"/>
</dbReference>
<comment type="caution">
    <text evidence="11">Lacks conserved residue(s) required for the propagation of feature annotation.</text>
</comment>
<dbReference type="InterPro" id="IPR034035">
    <property type="entry name" value="Astacin-like_dom"/>
</dbReference>
<evidence type="ECO:0000256" key="1">
    <source>
        <dbReference type="ARBA" id="ARBA00002657"/>
    </source>
</evidence>
<dbReference type="GeneID" id="109476538"/>
<name>A0A6P4ZQ43_BRABE</name>
<feature type="signal peptide" evidence="13">
    <location>
        <begin position="1"/>
        <end position="20"/>
    </location>
</feature>
<evidence type="ECO:0000256" key="3">
    <source>
        <dbReference type="ARBA" id="ARBA00022723"/>
    </source>
</evidence>
<evidence type="ECO:0000256" key="4">
    <source>
        <dbReference type="ARBA" id="ARBA00022729"/>
    </source>
</evidence>
<keyword evidence="4 13" id="KW-0732">Signal</keyword>
<keyword evidence="5 12" id="KW-0378">Hydrolase</keyword>
<dbReference type="RefSeq" id="XP_019633082.1">
    <property type="nucleotide sequence ID" value="XM_019777523.1"/>
</dbReference>
<dbReference type="Gene3D" id="2.10.22.10">
    <property type="entry name" value="Antistasin, domain 1"/>
    <property type="match status" value="1"/>
</dbReference>
<dbReference type="GO" id="GO:0008270">
    <property type="term" value="F:zinc ion binding"/>
    <property type="evidence" value="ECO:0007669"/>
    <property type="project" value="UniProtKB-UniRule"/>
</dbReference>
<dbReference type="PANTHER" id="PTHR10127">
    <property type="entry name" value="DISCOIDIN, CUB, EGF, LAMININ , AND ZINC METALLOPROTEASE DOMAIN CONTAINING"/>
    <property type="match status" value="1"/>
</dbReference>
<dbReference type="KEGG" id="bbel:109476538"/>
<dbReference type="GO" id="GO:0004867">
    <property type="term" value="F:serine-type endopeptidase inhibitor activity"/>
    <property type="evidence" value="ECO:0007669"/>
    <property type="project" value="InterPro"/>
</dbReference>
<evidence type="ECO:0000256" key="9">
    <source>
        <dbReference type="ARBA" id="ARBA00023157"/>
    </source>
</evidence>
<keyword evidence="3 12" id="KW-0479">Metal-binding</keyword>
<evidence type="ECO:0000313" key="18">
    <source>
        <dbReference type="RefSeq" id="XP_019633082.1"/>
    </source>
</evidence>
<keyword evidence="8" id="KW-0865">Zymogen</keyword>
<dbReference type="GO" id="GO:0004222">
    <property type="term" value="F:metalloendopeptidase activity"/>
    <property type="evidence" value="ECO:0007669"/>
    <property type="project" value="UniProtKB-UniRule"/>
</dbReference>
<dbReference type="Proteomes" id="UP000515135">
    <property type="component" value="Unplaced"/>
</dbReference>
<evidence type="ECO:0000256" key="6">
    <source>
        <dbReference type="ARBA" id="ARBA00022833"/>
    </source>
</evidence>
<feature type="binding site" evidence="12">
    <location>
        <position position="201"/>
    </location>
    <ligand>
        <name>Zn(2+)</name>
        <dbReference type="ChEBI" id="CHEBI:29105"/>
        <note>catalytic</note>
    </ligand>
</feature>
<dbReference type="SMART" id="SM00235">
    <property type="entry name" value="ZnMc"/>
    <property type="match status" value="1"/>
</dbReference>
<evidence type="ECO:0000259" key="15">
    <source>
        <dbReference type="PROSITE" id="PS51670"/>
    </source>
</evidence>
<comment type="cofactor">
    <cofactor evidence="12 13">
        <name>Zn(2+)</name>
        <dbReference type="ChEBI" id="CHEBI:29105"/>
    </cofactor>
    <text evidence="12 13">Binds 1 zinc ion per subunit.</text>
</comment>
<evidence type="ECO:0000256" key="2">
    <source>
        <dbReference type="ARBA" id="ARBA00022670"/>
    </source>
</evidence>
<dbReference type="PROSITE" id="PS51670">
    <property type="entry name" value="SHKT"/>
    <property type="match status" value="1"/>
</dbReference>
<dbReference type="Pfam" id="PF01549">
    <property type="entry name" value="ShK"/>
    <property type="match status" value="1"/>
</dbReference>
<dbReference type="GO" id="GO:0006508">
    <property type="term" value="P:proteolysis"/>
    <property type="evidence" value="ECO:0007669"/>
    <property type="project" value="UniProtKB-KW"/>
</dbReference>
<dbReference type="SUPFAM" id="SSF55486">
    <property type="entry name" value="Metalloproteases ('zincins'), catalytic domain"/>
    <property type="match status" value="1"/>
</dbReference>
<dbReference type="InterPro" id="IPR003582">
    <property type="entry name" value="ShKT_dom"/>
</dbReference>
<feature type="binding site" evidence="12">
    <location>
        <position position="197"/>
    </location>
    <ligand>
        <name>Zn(2+)</name>
        <dbReference type="ChEBI" id="CHEBI:29105"/>
        <note>catalytic</note>
    </ligand>
</feature>
<organism evidence="17 18">
    <name type="scientific">Branchiostoma belcheri</name>
    <name type="common">Amphioxus</name>
    <dbReference type="NCBI Taxonomy" id="7741"/>
    <lineage>
        <taxon>Eukaryota</taxon>
        <taxon>Metazoa</taxon>
        <taxon>Chordata</taxon>
        <taxon>Cephalochordata</taxon>
        <taxon>Leptocardii</taxon>
        <taxon>Amphioxiformes</taxon>
        <taxon>Branchiostomatidae</taxon>
        <taxon>Branchiostoma</taxon>
    </lineage>
</organism>
<dbReference type="InterPro" id="IPR004094">
    <property type="entry name" value="Antistasin-like"/>
</dbReference>
<evidence type="ECO:0000256" key="7">
    <source>
        <dbReference type="ARBA" id="ARBA00023049"/>
    </source>
</evidence>
<feature type="domain" description="Peptidase M12A" evidence="16">
    <location>
        <begin position="105"/>
        <end position="301"/>
    </location>
</feature>
<keyword evidence="10" id="KW-0325">Glycoprotein</keyword>
<protein>
    <recommendedName>
        <fullName evidence="13">Metalloendopeptidase</fullName>
        <ecNumber evidence="13">3.4.24.-</ecNumber>
    </recommendedName>
</protein>
<evidence type="ECO:0000256" key="12">
    <source>
        <dbReference type="PROSITE-ProRule" id="PRU01211"/>
    </source>
</evidence>
<dbReference type="PROSITE" id="PS51864">
    <property type="entry name" value="ASTACIN"/>
    <property type="match status" value="1"/>
</dbReference>
<evidence type="ECO:0000259" key="16">
    <source>
        <dbReference type="PROSITE" id="PS51864"/>
    </source>
</evidence>
<feature type="domain" description="Antistasin-like" evidence="14">
    <location>
        <begin position="50"/>
        <end position="76"/>
    </location>
</feature>
<dbReference type="CDD" id="cd04280">
    <property type="entry name" value="ZnMc_astacin_like"/>
    <property type="match status" value="1"/>
</dbReference>
<evidence type="ECO:0000256" key="10">
    <source>
        <dbReference type="ARBA" id="ARBA00023180"/>
    </source>
</evidence>
<evidence type="ECO:0000256" key="13">
    <source>
        <dbReference type="RuleBase" id="RU361183"/>
    </source>
</evidence>
<evidence type="ECO:0000259" key="14">
    <source>
        <dbReference type="PROSITE" id="PS51252"/>
    </source>
</evidence>
<dbReference type="PRINTS" id="PR00480">
    <property type="entry name" value="ASTACIN"/>
</dbReference>
<dbReference type="InterPro" id="IPR024079">
    <property type="entry name" value="MetalloPept_cat_dom_sf"/>
</dbReference>
<dbReference type="FunFam" id="3.40.390.10:FF:000015">
    <property type="entry name" value="Meprin A subunit"/>
    <property type="match status" value="1"/>
</dbReference>
<feature type="active site" evidence="12">
    <location>
        <position position="198"/>
    </location>
</feature>
<feature type="domain" description="ShKT" evidence="15">
    <location>
        <begin position="318"/>
        <end position="350"/>
    </location>
</feature>
<evidence type="ECO:0000256" key="5">
    <source>
        <dbReference type="ARBA" id="ARBA00022801"/>
    </source>
</evidence>
<accession>A0A6P4ZQ43</accession>
<feature type="binding site" evidence="12">
    <location>
        <position position="207"/>
    </location>
    <ligand>
        <name>Zn(2+)</name>
        <dbReference type="ChEBI" id="CHEBI:29105"/>
        <note>catalytic</note>
    </ligand>
</feature>
<keyword evidence="17" id="KW-1185">Reference proteome</keyword>
<keyword evidence="2 12" id="KW-0645">Protease</keyword>
<evidence type="ECO:0000256" key="8">
    <source>
        <dbReference type="ARBA" id="ARBA00023145"/>
    </source>
</evidence>
<dbReference type="PANTHER" id="PTHR10127:SF780">
    <property type="entry name" value="METALLOENDOPEPTIDASE"/>
    <property type="match status" value="1"/>
</dbReference>
<keyword evidence="9" id="KW-1015">Disulfide bond</keyword>
<dbReference type="PROSITE" id="PS51252">
    <property type="entry name" value="ANTISTASIN"/>
    <property type="match status" value="1"/>
</dbReference>
<dbReference type="AlphaFoldDB" id="A0A6P4ZQ43"/>